<evidence type="ECO:0000313" key="3">
    <source>
        <dbReference type="EMBL" id="TLD02921.1"/>
    </source>
</evidence>
<dbReference type="STRING" id="180332.GCA_000797495_02173"/>
<keyword evidence="1 2" id="KW-0732">Signal</keyword>
<feature type="chain" id="PRO_5039541228" evidence="2">
    <location>
        <begin position="24"/>
        <end position="549"/>
    </location>
</feature>
<feature type="signal peptide" evidence="2">
    <location>
        <begin position="1"/>
        <end position="23"/>
    </location>
</feature>
<dbReference type="InterPro" id="IPR050490">
    <property type="entry name" value="Bact_solute-bd_prot1"/>
</dbReference>
<evidence type="ECO:0000256" key="2">
    <source>
        <dbReference type="SAM" id="SignalP"/>
    </source>
</evidence>
<dbReference type="RefSeq" id="WP_138001534.1">
    <property type="nucleotide sequence ID" value="NZ_QGQD01000004.1"/>
</dbReference>
<gene>
    <name evidence="3" type="primary">lipO_1</name>
    <name evidence="3" type="ORF">DSM106044_00150</name>
</gene>
<organism evidence="3 4">
    <name type="scientific">Robinsoniella peoriensis</name>
    <dbReference type="NCBI Taxonomy" id="180332"/>
    <lineage>
        <taxon>Bacteria</taxon>
        <taxon>Bacillati</taxon>
        <taxon>Bacillota</taxon>
        <taxon>Clostridia</taxon>
        <taxon>Lachnospirales</taxon>
        <taxon>Lachnospiraceae</taxon>
        <taxon>Robinsoniella</taxon>
    </lineage>
</organism>
<dbReference type="EMBL" id="QGQD01000004">
    <property type="protein sequence ID" value="TLD02921.1"/>
    <property type="molecule type" value="Genomic_DNA"/>
</dbReference>
<dbReference type="AlphaFoldDB" id="A0A4U8QCZ4"/>
<proteinExistence type="predicted"/>
<dbReference type="PROSITE" id="PS51257">
    <property type="entry name" value="PROKAR_LIPOPROTEIN"/>
    <property type="match status" value="1"/>
</dbReference>
<reference evidence="3 4" key="1">
    <citation type="journal article" date="2019" name="Anaerobe">
        <title>Detection of Robinsoniella peoriensis in multiple bone samples of a trauma patient.</title>
        <authorList>
            <person name="Schrottner P."/>
            <person name="Hartwich K."/>
            <person name="Bunk B."/>
            <person name="Schober I."/>
            <person name="Helbig S."/>
            <person name="Rudolph W.W."/>
            <person name="Gunzer F."/>
        </authorList>
    </citation>
    <scope>NUCLEOTIDE SEQUENCE [LARGE SCALE GENOMIC DNA]</scope>
    <source>
        <strain evidence="3 4">DSM 106044</strain>
    </source>
</reference>
<dbReference type="Proteomes" id="UP000306509">
    <property type="component" value="Unassembled WGS sequence"/>
</dbReference>
<name>A0A4U8QCZ4_9FIRM</name>
<dbReference type="Gene3D" id="3.40.190.10">
    <property type="entry name" value="Periplasmic binding protein-like II"/>
    <property type="match status" value="2"/>
</dbReference>
<accession>A0A4U8QCZ4</accession>
<evidence type="ECO:0000256" key="1">
    <source>
        <dbReference type="ARBA" id="ARBA00022729"/>
    </source>
</evidence>
<keyword evidence="4" id="KW-1185">Reference proteome</keyword>
<sequence precursor="true">MKKKMVTALLAAALAAASLSGCGQKVGSTETTAKGETTELPDNTLSITASIPTFGTDPGNTEVQKEWQKRMEEYLGCKLDIKWTYTPWLDYRENEKVILASGEMPDVFTYSWGDTINEYGQDGQVLDIAKYKQFMPYYSKFVEETRGGENFAYNADGTSYYFKDGFVNNNDIIGAQSFTAFAYRFDLLEKNNLTPATNLDEFSDLCKKLKELYPDSYPISNSDKNYAFYRGFAGIYHTSDTLYWNGTKWAFGPIDDNFKDMLSYLKTLYDAGYIDPEFATDDADACNKKATTGKVLIYPTVWSGMAAHWNRNKEDQDINFGLAYLPENEKYGTPWKWGSKEEGLSLASTGFGVGISGNTEYPEWIVKMIDYQYSPEMIELQNWGIEGKTYVVNEDGSKTFTEEITGADNPVQELANYGVTSSAACRTGVVFTPQEFEPQIEQLEEEPWWSKEDGFHMDKYWLASSKYGGKESVAPYDRAPILNLDPDQATEKATLMNACETVAKEKAVDFITGKMDLEKDWDSYVDSVKYAVDDFEGTLQMLNENSVKE</sequence>
<dbReference type="PANTHER" id="PTHR43649">
    <property type="entry name" value="ARABINOSE-BINDING PROTEIN-RELATED"/>
    <property type="match status" value="1"/>
</dbReference>
<dbReference type="PANTHER" id="PTHR43649:SF33">
    <property type="entry name" value="POLYGALACTURONAN_RHAMNOGALACTURONAN-BINDING PROTEIN YTCQ"/>
    <property type="match status" value="1"/>
</dbReference>
<dbReference type="SUPFAM" id="SSF53850">
    <property type="entry name" value="Periplasmic binding protein-like II"/>
    <property type="match status" value="1"/>
</dbReference>
<evidence type="ECO:0000313" key="4">
    <source>
        <dbReference type="Proteomes" id="UP000306509"/>
    </source>
</evidence>
<comment type="caution">
    <text evidence="3">The sequence shown here is derived from an EMBL/GenBank/DDBJ whole genome shotgun (WGS) entry which is preliminary data.</text>
</comment>
<protein>
    <submittedName>
        <fullName evidence="3">Lipoprotein LplA</fullName>
    </submittedName>
</protein>
<keyword evidence="3" id="KW-0449">Lipoprotein</keyword>